<proteinExistence type="predicted"/>
<dbReference type="Gene3D" id="3.90.550.10">
    <property type="entry name" value="Spore Coat Polysaccharide Biosynthesis Protein SpsA, Chain A"/>
    <property type="match status" value="1"/>
</dbReference>
<evidence type="ECO:0000313" key="1">
    <source>
        <dbReference type="EMBL" id="SMB89475.1"/>
    </source>
</evidence>
<dbReference type="AlphaFoldDB" id="A0A1W1V840"/>
<dbReference type="EMBL" id="FWWW01000052">
    <property type="protein sequence ID" value="SMB89475.1"/>
    <property type="molecule type" value="Genomic_DNA"/>
</dbReference>
<dbReference type="SUPFAM" id="SSF53448">
    <property type="entry name" value="Nucleotide-diphospho-sugar transferases"/>
    <property type="match status" value="1"/>
</dbReference>
<accession>A0A1W1V840</accession>
<keyword evidence="2" id="KW-1185">Reference proteome</keyword>
<dbReference type="InterPro" id="IPR029044">
    <property type="entry name" value="Nucleotide-diphossugar_trans"/>
</dbReference>
<gene>
    <name evidence="1" type="ORF">SAMN00120144_0934</name>
</gene>
<dbReference type="Proteomes" id="UP000192266">
    <property type="component" value="Unassembled WGS sequence"/>
</dbReference>
<reference evidence="1 2" key="1">
    <citation type="submission" date="2017-04" db="EMBL/GenBank/DDBJ databases">
        <authorList>
            <person name="Afonso C.L."/>
            <person name="Miller P.J."/>
            <person name="Scott M.A."/>
            <person name="Spackman E."/>
            <person name="Goraichik I."/>
            <person name="Dimitrov K.M."/>
            <person name="Suarez D.L."/>
            <person name="Swayne D.E."/>
        </authorList>
    </citation>
    <scope>NUCLEOTIDE SEQUENCE [LARGE SCALE GENOMIC DNA]</scope>
    <source>
        <strain evidence="1 2">DSM 11622</strain>
    </source>
</reference>
<evidence type="ECO:0000313" key="2">
    <source>
        <dbReference type="Proteomes" id="UP000192266"/>
    </source>
</evidence>
<dbReference type="GO" id="GO:0016740">
    <property type="term" value="F:transferase activity"/>
    <property type="evidence" value="ECO:0007669"/>
    <property type="project" value="UniProtKB-KW"/>
</dbReference>
<dbReference type="STRING" id="645990.SAMN00120144_0934"/>
<sequence>MVSIIVIDTSDELYGLELTLKSIINQTYKGIECLVAANSILNRSVIDQSFIVIEDGGVTAINLVGAAIQRASGEYVLLLNSGDVLADNEVLSTLLNKFRNSVDFIYGNMVRLFPSGFEDIIKMPSNIKVEDLLYKPLPLIPVALIRKSALILYDFCDANLRHANDWAFLVKALLLGTADYIYVDKNVAIVKVGRSGDINKLSVGHLRAIEQTWFFNHYLSHSLTIFFKEKKEIEDFYHYSRVVRLFRYIRSIQQKFDGFVAPIIMEGKYTYNTYKSRLELPFYKKSI</sequence>
<keyword evidence="1" id="KW-0808">Transferase</keyword>
<name>A0A1W1V840_9BACT</name>
<organism evidence="1 2">
    <name type="scientific">Hymenobacter roseosalivarius DSM 11622</name>
    <dbReference type="NCBI Taxonomy" id="645990"/>
    <lineage>
        <taxon>Bacteria</taxon>
        <taxon>Pseudomonadati</taxon>
        <taxon>Bacteroidota</taxon>
        <taxon>Cytophagia</taxon>
        <taxon>Cytophagales</taxon>
        <taxon>Hymenobacteraceae</taxon>
        <taxon>Hymenobacter</taxon>
    </lineage>
</organism>
<protein>
    <submittedName>
        <fullName evidence="1">Glycosyl transferase family 2</fullName>
    </submittedName>
</protein>